<keyword evidence="5 7" id="KW-0472">Membrane</keyword>
<evidence type="ECO:0000256" key="5">
    <source>
        <dbReference type="ARBA" id="ARBA00023136"/>
    </source>
</evidence>
<organism evidence="9 10">
    <name type="scientific">Flavobacterium aquicola</name>
    <dbReference type="NCBI Taxonomy" id="1682742"/>
    <lineage>
        <taxon>Bacteria</taxon>
        <taxon>Pseudomonadati</taxon>
        <taxon>Bacteroidota</taxon>
        <taxon>Flavobacteriia</taxon>
        <taxon>Flavobacteriales</taxon>
        <taxon>Flavobacteriaceae</taxon>
        <taxon>Flavobacterium</taxon>
    </lineage>
</organism>
<comment type="similarity">
    <text evidence="7">Belongs to the TonB-dependent receptor family.</text>
</comment>
<dbReference type="InterPro" id="IPR036942">
    <property type="entry name" value="Beta-barrel_TonB_sf"/>
</dbReference>
<sequence>MIKKILYFLILIPAVLFAQNKKVISGSVIEAKTQMPVVGASVYVSSAIIGNQTKIDGVLQGAMIGTTTNNDGKFTLSVSEDIKNLLVSYMGFETEVVSVSKSSSNLKIQLKESSETLKEVVLMGYQNIEKRKLTSSYAVINIAEIKQSAVANVDQMLSGQVAGVYIQPTSGAPGAPSKISIRGTSTLNGTSDPLWVLDGIPLEGNDVPADFKDKDNIDNLKSYAIAGVNPDDIESVTVLKDASATSIYGARGANGVIVITTKKGKKGAMRINFSANSFITQKPDLGKLNLMNSTQKVDFELFLASRSDLNYHEDRGAVARILNANNEYATFRDNGFASLSKATQNSINDLKKTNTDWGDEIYQMGVSQQYSLSLSGGTDTNDYYFSTGIYDEEGTTKGTDLKRYTITLKDNFSVNNKLKFGVSLFGSQNKTGSYITDSDGYTSPSYYSRTASPYLKVYDANGNYAYDPDLVERSDLNLNYNPVEERNNTQYNLTANSLKSIFDVNYKLNKNFNFISQLGLQLDFDKTEKYSAENSYYTRKYNQNSQYLTPTGDVAYYMPKGGIIQNWNADSFQYNWKTTANFNKTFNSLHEVDVMAGAEFRRNKKNEVHTKGFGFNSNTLTTTAITNELSLTNSLFKPYRKTYTENAFASFFSTASYTFDKKYTVFGSLRYDGSNLFGVDVKYRYLPLWSVAGSWNVFRENFMDGIELISDLKLRASYGTQGNIDKTTSPYVVGVYDSETILPGITEDVIRALSAPNEKLRWEKTVASNLGFDLGILNNRIYLTGDYYNRKSTDLIGLRAVPLESGYNFINTNWGSVTNSGYEMSITAKNISTPDFSWSTGLIFAHNENVVNDIQIRDEDFKPSLKGYSSTAIFAIKTAGIDSNGLPLFWKDGKKVTAVDFYKLENGTNGSQLTREEHRKLYSYVGDAMPKISGGFNNNFRYKQFDLRILSNFNIKQTVKTAPTYLPTMADPSKNYSTDILKAGTGKYPALIGLNSPGFDTDLVYTWYTSSDEGKTYNDLDIWVKDISYIRISSIRLGYDLPKKYLDQLNLSSFNFNIEGRNLFVFGTSYNGYFDPETYGSIYAQPIPKIVSLGFNLSF</sequence>
<evidence type="ECO:0000256" key="4">
    <source>
        <dbReference type="ARBA" id="ARBA00022692"/>
    </source>
</evidence>
<dbReference type="Pfam" id="PF13715">
    <property type="entry name" value="CarbopepD_reg_2"/>
    <property type="match status" value="1"/>
</dbReference>
<dbReference type="InterPro" id="IPR023996">
    <property type="entry name" value="TonB-dep_OMP_SusC/RagA"/>
</dbReference>
<evidence type="ECO:0000259" key="8">
    <source>
        <dbReference type="Pfam" id="PF07715"/>
    </source>
</evidence>
<evidence type="ECO:0000256" key="2">
    <source>
        <dbReference type="ARBA" id="ARBA00022448"/>
    </source>
</evidence>
<keyword evidence="6 7" id="KW-0998">Cell outer membrane</keyword>
<dbReference type="OrthoDB" id="9768177at2"/>
<comment type="caution">
    <text evidence="9">The sequence shown here is derived from an EMBL/GenBank/DDBJ whole genome shotgun (WGS) entry which is preliminary data.</text>
</comment>
<gene>
    <name evidence="9" type="ORF">C8P67_101235</name>
</gene>
<dbReference type="SUPFAM" id="SSF56935">
    <property type="entry name" value="Porins"/>
    <property type="match status" value="1"/>
</dbReference>
<reference evidence="9 10" key="1">
    <citation type="submission" date="2018-08" db="EMBL/GenBank/DDBJ databases">
        <title>Genomic Encyclopedia of Archaeal and Bacterial Type Strains, Phase II (KMG-II): from individual species to whole genera.</title>
        <authorList>
            <person name="Goeker M."/>
        </authorList>
    </citation>
    <scope>NUCLEOTIDE SEQUENCE [LARGE SCALE GENOMIC DNA]</scope>
    <source>
        <strain evidence="9 10">DSM 100880</strain>
    </source>
</reference>
<evidence type="ECO:0000256" key="7">
    <source>
        <dbReference type="PROSITE-ProRule" id="PRU01360"/>
    </source>
</evidence>
<keyword evidence="2 7" id="KW-0813">Transport</keyword>
<dbReference type="EMBL" id="QUNI01000001">
    <property type="protein sequence ID" value="REH01753.1"/>
    <property type="molecule type" value="Genomic_DNA"/>
</dbReference>
<dbReference type="GO" id="GO:0009279">
    <property type="term" value="C:cell outer membrane"/>
    <property type="evidence" value="ECO:0007669"/>
    <property type="project" value="UniProtKB-SubCell"/>
</dbReference>
<dbReference type="InterPro" id="IPR012910">
    <property type="entry name" value="Plug_dom"/>
</dbReference>
<dbReference type="NCBIfam" id="TIGR04057">
    <property type="entry name" value="SusC_RagA_signa"/>
    <property type="match status" value="1"/>
</dbReference>
<dbReference type="InterPro" id="IPR008969">
    <property type="entry name" value="CarboxyPept-like_regulatory"/>
</dbReference>
<dbReference type="Gene3D" id="2.170.130.10">
    <property type="entry name" value="TonB-dependent receptor, plug domain"/>
    <property type="match status" value="1"/>
</dbReference>
<feature type="domain" description="TonB-dependent receptor plug" evidence="8">
    <location>
        <begin position="130"/>
        <end position="256"/>
    </location>
</feature>
<evidence type="ECO:0000313" key="9">
    <source>
        <dbReference type="EMBL" id="REH01753.1"/>
    </source>
</evidence>
<dbReference type="InterPro" id="IPR023997">
    <property type="entry name" value="TonB-dep_OMP_SusC/RagA_CS"/>
</dbReference>
<keyword evidence="10" id="KW-1185">Reference proteome</keyword>
<keyword evidence="4 7" id="KW-0812">Transmembrane</keyword>
<comment type="subcellular location">
    <subcellularLocation>
        <location evidence="1 7">Cell outer membrane</location>
        <topology evidence="1 7">Multi-pass membrane protein</topology>
    </subcellularLocation>
</comment>
<dbReference type="AlphaFoldDB" id="A0A3E0EU90"/>
<dbReference type="PROSITE" id="PS52016">
    <property type="entry name" value="TONB_DEPENDENT_REC_3"/>
    <property type="match status" value="1"/>
</dbReference>
<evidence type="ECO:0000256" key="3">
    <source>
        <dbReference type="ARBA" id="ARBA00022452"/>
    </source>
</evidence>
<dbReference type="InterPro" id="IPR039426">
    <property type="entry name" value="TonB-dep_rcpt-like"/>
</dbReference>
<dbReference type="NCBIfam" id="TIGR04056">
    <property type="entry name" value="OMP_RagA_SusC"/>
    <property type="match status" value="1"/>
</dbReference>
<dbReference type="Pfam" id="PF07715">
    <property type="entry name" value="Plug"/>
    <property type="match status" value="1"/>
</dbReference>
<dbReference type="InterPro" id="IPR037066">
    <property type="entry name" value="Plug_dom_sf"/>
</dbReference>
<dbReference type="SUPFAM" id="SSF49464">
    <property type="entry name" value="Carboxypeptidase regulatory domain-like"/>
    <property type="match status" value="1"/>
</dbReference>
<name>A0A3E0EU90_9FLAO</name>
<dbReference type="RefSeq" id="WP_115809513.1">
    <property type="nucleotide sequence ID" value="NZ_QUNI01000001.1"/>
</dbReference>
<evidence type="ECO:0000313" key="10">
    <source>
        <dbReference type="Proteomes" id="UP000257136"/>
    </source>
</evidence>
<accession>A0A3E0EU90</accession>
<dbReference type="Gene3D" id="2.40.170.20">
    <property type="entry name" value="TonB-dependent receptor, beta-barrel domain"/>
    <property type="match status" value="1"/>
</dbReference>
<proteinExistence type="inferred from homology"/>
<dbReference type="Gene3D" id="2.60.40.1120">
    <property type="entry name" value="Carboxypeptidase-like, regulatory domain"/>
    <property type="match status" value="1"/>
</dbReference>
<keyword evidence="3 7" id="KW-1134">Transmembrane beta strand</keyword>
<dbReference type="Proteomes" id="UP000257136">
    <property type="component" value="Unassembled WGS sequence"/>
</dbReference>
<evidence type="ECO:0000256" key="1">
    <source>
        <dbReference type="ARBA" id="ARBA00004571"/>
    </source>
</evidence>
<evidence type="ECO:0000256" key="6">
    <source>
        <dbReference type="ARBA" id="ARBA00023237"/>
    </source>
</evidence>
<protein>
    <submittedName>
        <fullName evidence="9">TonB-linked SusC/RagA family outer membrane protein</fullName>
    </submittedName>
</protein>